<keyword evidence="2" id="KW-1185">Reference proteome</keyword>
<reference evidence="1 2" key="1">
    <citation type="journal article" date="2024" name="Commun. Biol.">
        <title>Comparative genomic analysis of thermophilic fungi reveals convergent evolutionary adaptations and gene losses.</title>
        <authorList>
            <person name="Steindorff A.S."/>
            <person name="Aguilar-Pontes M.V."/>
            <person name="Robinson A.J."/>
            <person name="Andreopoulos B."/>
            <person name="LaButti K."/>
            <person name="Kuo A."/>
            <person name="Mondo S."/>
            <person name="Riley R."/>
            <person name="Otillar R."/>
            <person name="Haridas S."/>
            <person name="Lipzen A."/>
            <person name="Grimwood J."/>
            <person name="Schmutz J."/>
            <person name="Clum A."/>
            <person name="Reid I.D."/>
            <person name="Moisan M.C."/>
            <person name="Butler G."/>
            <person name="Nguyen T.T.M."/>
            <person name="Dewar K."/>
            <person name="Conant G."/>
            <person name="Drula E."/>
            <person name="Henrissat B."/>
            <person name="Hansel C."/>
            <person name="Singer S."/>
            <person name="Hutchinson M.I."/>
            <person name="de Vries R.P."/>
            <person name="Natvig D.O."/>
            <person name="Powell A.J."/>
            <person name="Tsang A."/>
            <person name="Grigoriev I.V."/>
        </authorList>
    </citation>
    <scope>NUCLEOTIDE SEQUENCE [LARGE SCALE GENOMIC DNA]</scope>
    <source>
        <strain evidence="1 2">CBS 494.80</strain>
    </source>
</reference>
<protein>
    <submittedName>
        <fullName evidence="1">Uncharacterized protein</fullName>
    </submittedName>
</protein>
<dbReference type="Proteomes" id="UP001595075">
    <property type="component" value="Unassembled WGS sequence"/>
</dbReference>
<evidence type="ECO:0000313" key="2">
    <source>
        <dbReference type="Proteomes" id="UP001595075"/>
    </source>
</evidence>
<organism evidence="1 2">
    <name type="scientific">Oculimacula yallundae</name>
    <dbReference type="NCBI Taxonomy" id="86028"/>
    <lineage>
        <taxon>Eukaryota</taxon>
        <taxon>Fungi</taxon>
        <taxon>Dikarya</taxon>
        <taxon>Ascomycota</taxon>
        <taxon>Pezizomycotina</taxon>
        <taxon>Leotiomycetes</taxon>
        <taxon>Helotiales</taxon>
        <taxon>Ploettnerulaceae</taxon>
        <taxon>Oculimacula</taxon>
    </lineage>
</organism>
<accession>A0ABR4C1X9</accession>
<evidence type="ECO:0000313" key="1">
    <source>
        <dbReference type="EMBL" id="KAL2063391.1"/>
    </source>
</evidence>
<dbReference type="EMBL" id="JAZHXI010000015">
    <property type="protein sequence ID" value="KAL2063391.1"/>
    <property type="molecule type" value="Genomic_DNA"/>
</dbReference>
<sequence>MAPPPAKRLKATILSNPAPYLLDITSKIIHLPGSDPSVFVLFATWLTRGSIENCKELEDLDNSSSRKSNAKEHEKETAVLKTARLLQWHQLVHACILGDLLGSTAFKNTVIDLLVDKAQVIAKENRGAAEIYNNSLSLIYDSTEPGSPLRRLAIQLGLNHLDLSELPAGVACEFWAELAKSSVPLFRISESGHDVSTDPWSITMKKCLFHEG</sequence>
<proteinExistence type="predicted"/>
<gene>
    <name evidence="1" type="ORF">VTL71DRAFT_5196</name>
</gene>
<comment type="caution">
    <text evidence="1">The sequence shown here is derived from an EMBL/GenBank/DDBJ whole genome shotgun (WGS) entry which is preliminary data.</text>
</comment>
<name>A0ABR4C1X9_9HELO</name>